<dbReference type="EMBL" id="JATAAI010000002">
    <property type="protein sequence ID" value="KAK1747524.1"/>
    <property type="molecule type" value="Genomic_DNA"/>
</dbReference>
<reference evidence="1" key="1">
    <citation type="submission" date="2023-06" db="EMBL/GenBank/DDBJ databases">
        <title>Survivors Of The Sea: Transcriptome response of Skeletonema marinoi to long-term dormancy.</title>
        <authorList>
            <person name="Pinder M.I.M."/>
            <person name="Kourtchenko O."/>
            <person name="Robertson E.K."/>
            <person name="Larsson T."/>
            <person name="Maumus F."/>
            <person name="Osuna-Cruz C.M."/>
            <person name="Vancaester E."/>
            <person name="Stenow R."/>
            <person name="Vandepoele K."/>
            <person name="Ploug H."/>
            <person name="Bruchert V."/>
            <person name="Godhe A."/>
            <person name="Topel M."/>
        </authorList>
    </citation>
    <scope>NUCLEOTIDE SEQUENCE</scope>
    <source>
        <strain evidence="1">R05AC</strain>
    </source>
</reference>
<evidence type="ECO:0000313" key="2">
    <source>
        <dbReference type="Proteomes" id="UP001224775"/>
    </source>
</evidence>
<dbReference type="Proteomes" id="UP001224775">
    <property type="component" value="Unassembled WGS sequence"/>
</dbReference>
<sequence>MCTDTVGTTDGQVAFGYNSVEAIEGYWPMNFAEWGNEFNVFVLDDSGATILGPERISVVSDEYA</sequence>
<dbReference type="AlphaFoldDB" id="A0AAD9DIL7"/>
<organism evidence="1 2">
    <name type="scientific">Skeletonema marinoi</name>
    <dbReference type="NCBI Taxonomy" id="267567"/>
    <lineage>
        <taxon>Eukaryota</taxon>
        <taxon>Sar</taxon>
        <taxon>Stramenopiles</taxon>
        <taxon>Ochrophyta</taxon>
        <taxon>Bacillariophyta</taxon>
        <taxon>Coscinodiscophyceae</taxon>
        <taxon>Thalassiosirophycidae</taxon>
        <taxon>Thalassiosirales</taxon>
        <taxon>Skeletonemataceae</taxon>
        <taxon>Skeletonema</taxon>
        <taxon>Skeletonema marinoi-dohrnii complex</taxon>
    </lineage>
</organism>
<evidence type="ECO:0000313" key="1">
    <source>
        <dbReference type="EMBL" id="KAK1747524.1"/>
    </source>
</evidence>
<proteinExistence type="predicted"/>
<protein>
    <submittedName>
        <fullName evidence="1">Uncharacterized protein</fullName>
    </submittedName>
</protein>
<comment type="caution">
    <text evidence="1">The sequence shown here is derived from an EMBL/GenBank/DDBJ whole genome shotgun (WGS) entry which is preliminary data.</text>
</comment>
<keyword evidence="2" id="KW-1185">Reference proteome</keyword>
<accession>A0AAD9DIL7</accession>
<gene>
    <name evidence="1" type="ORF">QTG54_001487</name>
</gene>
<name>A0AAD9DIL7_9STRA</name>